<reference evidence="8 9" key="1">
    <citation type="submission" date="2024-04" db="EMBL/GenBank/DDBJ databases">
        <title>Defined microbial consortia suppress multidrug-resistant proinflammatory Enterobacteriaceae via ecological control.</title>
        <authorList>
            <person name="Furuichi M."/>
            <person name="Kawaguchi T."/>
            <person name="Pust M."/>
            <person name="Yasuma K."/>
            <person name="Plichta D."/>
            <person name="Hasegawa N."/>
            <person name="Ohya T."/>
            <person name="Bhattarai S."/>
            <person name="Sasajima S."/>
            <person name="Aoto Y."/>
            <person name="Tuganbaev T."/>
            <person name="Yaginuma M."/>
            <person name="Ueda M."/>
            <person name="Okahashi N."/>
            <person name="Amafuji K."/>
            <person name="Kiridooshi Y."/>
            <person name="Sugita K."/>
            <person name="Strazar M."/>
            <person name="Skelly A."/>
            <person name="Suda W."/>
            <person name="Hattori M."/>
            <person name="Nakamoto N."/>
            <person name="Caballero S."/>
            <person name="Norman J."/>
            <person name="Olle B."/>
            <person name="Tanoue T."/>
            <person name="Arita M."/>
            <person name="Bucci V."/>
            <person name="Atarashi K."/>
            <person name="Xavier R."/>
            <person name="Honda K."/>
        </authorList>
    </citation>
    <scope>NUCLEOTIDE SEQUENCE [LARGE SCALE GENOMIC DNA]</scope>
    <source>
        <strain evidence="9">f13</strain>
    </source>
</reference>
<keyword evidence="9" id="KW-1185">Reference proteome</keyword>
<dbReference type="SUPFAM" id="SSF53597">
    <property type="entry name" value="Dihydrofolate reductase-like"/>
    <property type="match status" value="1"/>
</dbReference>
<dbReference type="PROSITE" id="PS51330">
    <property type="entry name" value="DHFR_2"/>
    <property type="match status" value="1"/>
</dbReference>
<dbReference type="PANTHER" id="PTHR48069">
    <property type="entry name" value="DIHYDROFOLATE REDUCTASE"/>
    <property type="match status" value="1"/>
</dbReference>
<organism evidence="8 9">
    <name type="scientific">Enterocloster alcoholdehydrogenati</name>
    <dbReference type="NCBI Taxonomy" id="2547410"/>
    <lineage>
        <taxon>Bacteria</taxon>
        <taxon>Bacillati</taxon>
        <taxon>Bacillota</taxon>
        <taxon>Clostridia</taxon>
        <taxon>Lachnospirales</taxon>
        <taxon>Lachnospiraceae</taxon>
        <taxon>Enterocloster</taxon>
    </lineage>
</organism>
<dbReference type="RefSeq" id="WP_176255415.1">
    <property type="nucleotide sequence ID" value="NZ_BAABXL010000001.1"/>
</dbReference>
<dbReference type="CDD" id="cd00209">
    <property type="entry name" value="DHFR"/>
    <property type="match status" value="1"/>
</dbReference>
<evidence type="ECO:0000256" key="4">
    <source>
        <dbReference type="ARBA" id="ARBA00022563"/>
    </source>
</evidence>
<comment type="similarity">
    <text evidence="2">Belongs to the dihydrofolate reductase family.</text>
</comment>
<dbReference type="InterPro" id="IPR001796">
    <property type="entry name" value="DHFR_dom"/>
</dbReference>
<keyword evidence="4" id="KW-0554">One-carbon metabolism</keyword>
<evidence type="ECO:0000256" key="1">
    <source>
        <dbReference type="ARBA" id="ARBA00004903"/>
    </source>
</evidence>
<comment type="caution">
    <text evidence="8">The sequence shown here is derived from an EMBL/GenBank/DDBJ whole genome shotgun (WGS) entry which is preliminary data.</text>
</comment>
<protein>
    <recommendedName>
        <fullName evidence="3">dihydrofolate reductase</fullName>
        <ecNumber evidence="3">1.5.1.3</ecNumber>
    </recommendedName>
</protein>
<keyword evidence="5" id="KW-0521">NADP</keyword>
<evidence type="ECO:0000259" key="7">
    <source>
        <dbReference type="PROSITE" id="PS51330"/>
    </source>
</evidence>
<evidence type="ECO:0000256" key="3">
    <source>
        <dbReference type="ARBA" id="ARBA00012856"/>
    </source>
</evidence>
<name>A0ABQ0B1C8_9FIRM</name>
<keyword evidence="6" id="KW-0560">Oxidoreductase</keyword>
<dbReference type="PRINTS" id="PR00070">
    <property type="entry name" value="DHFR"/>
</dbReference>
<evidence type="ECO:0000256" key="6">
    <source>
        <dbReference type="ARBA" id="ARBA00023002"/>
    </source>
</evidence>
<evidence type="ECO:0000313" key="9">
    <source>
        <dbReference type="Proteomes" id="UP001600894"/>
    </source>
</evidence>
<dbReference type="Proteomes" id="UP001600894">
    <property type="component" value="Unassembled WGS sequence"/>
</dbReference>
<dbReference type="Pfam" id="PF00186">
    <property type="entry name" value="DHFR_1"/>
    <property type="match status" value="1"/>
</dbReference>
<gene>
    <name evidence="8" type="ORF">F130042H8_31530</name>
</gene>
<dbReference type="InterPro" id="IPR024072">
    <property type="entry name" value="DHFR-like_dom_sf"/>
</dbReference>
<dbReference type="PANTHER" id="PTHR48069:SF3">
    <property type="entry name" value="DIHYDROFOLATE REDUCTASE"/>
    <property type="match status" value="1"/>
</dbReference>
<sequence length="170" mass="19210">MNFLVSADKNWAIGKNGRPLVTIPAERQLLLKETAGKTVVMGRRTLETLPGGQPLGGRTNLVLSEDPSFKIRGAEVCRNMQEALDRLRDIPSGDIYVIGGGSIFKQFLPCCDTIHLTRIDYAYDADMRFPINLDQSPEWVLAQEGEEQTYFDLCYTFCRYVRTKRSTDIV</sequence>
<accession>A0ABQ0B1C8</accession>
<evidence type="ECO:0000313" key="8">
    <source>
        <dbReference type="EMBL" id="GAA6270093.1"/>
    </source>
</evidence>
<dbReference type="EC" id="1.5.1.3" evidence="3"/>
<evidence type="ECO:0000256" key="5">
    <source>
        <dbReference type="ARBA" id="ARBA00022857"/>
    </source>
</evidence>
<proteinExistence type="inferred from homology"/>
<evidence type="ECO:0000256" key="2">
    <source>
        <dbReference type="ARBA" id="ARBA00009539"/>
    </source>
</evidence>
<comment type="pathway">
    <text evidence="1">Cofactor biosynthesis; tetrahydrofolate biosynthesis; 5,6,7,8-tetrahydrofolate from 7,8-dihydrofolate: step 1/1.</text>
</comment>
<dbReference type="InterPro" id="IPR012259">
    <property type="entry name" value="DHFR"/>
</dbReference>
<feature type="domain" description="DHFR" evidence="7">
    <location>
        <begin position="1"/>
        <end position="162"/>
    </location>
</feature>
<dbReference type="Gene3D" id="3.40.430.10">
    <property type="entry name" value="Dihydrofolate Reductase, subunit A"/>
    <property type="match status" value="1"/>
</dbReference>
<dbReference type="EMBL" id="BAABXL010000001">
    <property type="protein sequence ID" value="GAA6270093.1"/>
    <property type="molecule type" value="Genomic_DNA"/>
</dbReference>